<gene>
    <name evidence="1" type="ORF">MRB53_018155</name>
</gene>
<comment type="caution">
    <text evidence="1">The sequence shown here is derived from an EMBL/GenBank/DDBJ whole genome shotgun (WGS) entry which is preliminary data.</text>
</comment>
<name>A0ACC2M754_PERAE</name>
<reference evidence="1 2" key="1">
    <citation type="journal article" date="2022" name="Hortic Res">
        <title>A haplotype resolved chromosomal level avocado genome allows analysis of novel avocado genes.</title>
        <authorList>
            <person name="Nath O."/>
            <person name="Fletcher S.J."/>
            <person name="Hayward A."/>
            <person name="Shaw L.M."/>
            <person name="Masouleh A.K."/>
            <person name="Furtado A."/>
            <person name="Henry R.J."/>
            <person name="Mitter N."/>
        </authorList>
    </citation>
    <scope>NUCLEOTIDE SEQUENCE [LARGE SCALE GENOMIC DNA]</scope>
    <source>
        <strain evidence="2">cv. Hass</strain>
    </source>
</reference>
<accession>A0ACC2M754</accession>
<organism evidence="1 2">
    <name type="scientific">Persea americana</name>
    <name type="common">Avocado</name>
    <dbReference type="NCBI Taxonomy" id="3435"/>
    <lineage>
        <taxon>Eukaryota</taxon>
        <taxon>Viridiplantae</taxon>
        <taxon>Streptophyta</taxon>
        <taxon>Embryophyta</taxon>
        <taxon>Tracheophyta</taxon>
        <taxon>Spermatophyta</taxon>
        <taxon>Magnoliopsida</taxon>
        <taxon>Magnoliidae</taxon>
        <taxon>Laurales</taxon>
        <taxon>Lauraceae</taxon>
        <taxon>Persea</taxon>
    </lineage>
</organism>
<dbReference type="Proteomes" id="UP001234297">
    <property type="component" value="Chromosome 5"/>
</dbReference>
<keyword evidence="2" id="KW-1185">Reference proteome</keyword>
<proteinExistence type="predicted"/>
<protein>
    <submittedName>
        <fullName evidence="1">Uncharacterized protein</fullName>
    </submittedName>
</protein>
<sequence length="268" mass="30000">MVKRSVSRVLIVGGTGHMGRRLVRASLKLGHPTYVLFRDENINDMEKVELLLDFKRSGAHLVSGSFNDRESLMRAVKAVDVVVSAVAGNHIQDAILEQLKLVDVIKEAGHIKRFIPSEYGMDPDRMLMANALPPGNQLFKDKSKIRRAIEEAGIPHTYVSGNCYAAYFLGGLGQIAMGHIPPRQHVTLYGDGNVKAVWNDEMDIAMYVIKTVDDPRKPIGLEVSIVHNIHLFYEGCLANFELSNDEEASKLYPDVEYTTVEEYLKLYV</sequence>
<dbReference type="EMBL" id="CM056813">
    <property type="protein sequence ID" value="KAJ8641461.1"/>
    <property type="molecule type" value="Genomic_DNA"/>
</dbReference>
<evidence type="ECO:0000313" key="2">
    <source>
        <dbReference type="Proteomes" id="UP001234297"/>
    </source>
</evidence>
<evidence type="ECO:0000313" key="1">
    <source>
        <dbReference type="EMBL" id="KAJ8641461.1"/>
    </source>
</evidence>